<dbReference type="Gene3D" id="2.40.10.10">
    <property type="entry name" value="Trypsin-like serine proteases"/>
    <property type="match status" value="2"/>
</dbReference>
<dbReference type="Pfam" id="PF00089">
    <property type="entry name" value="Trypsin"/>
    <property type="match status" value="1"/>
</dbReference>
<protein>
    <submittedName>
        <fullName evidence="3">RCG64390</fullName>
    </submittedName>
</protein>
<dbReference type="InterPro" id="IPR043504">
    <property type="entry name" value="Peptidase_S1_PA_chymotrypsin"/>
</dbReference>
<dbReference type="GO" id="GO:0004252">
    <property type="term" value="F:serine-type endopeptidase activity"/>
    <property type="evidence" value="ECO:0007669"/>
    <property type="project" value="InterPro"/>
</dbReference>
<dbReference type="SUPFAM" id="SSF50494">
    <property type="entry name" value="Trypsin-like serine proteases"/>
    <property type="match status" value="1"/>
</dbReference>
<sequence length="89" mass="9863">MFSMNRAIPYLCYDPETFQGDLRLLQLDGKAAITKAVGTLHLPKRGDSVKPHTECHVAESHGLIGGWGTRRDSCKVSNLLREVNITVID</sequence>
<gene>
    <name evidence="3" type="ORF">rCG_64390</name>
</gene>
<accession>A6I5R0</accession>
<proteinExistence type="predicted"/>
<dbReference type="InterPro" id="IPR009003">
    <property type="entry name" value="Peptidase_S1_PA"/>
</dbReference>
<keyword evidence="1" id="KW-1015">Disulfide bond</keyword>
<evidence type="ECO:0000259" key="2">
    <source>
        <dbReference type="Pfam" id="PF00089"/>
    </source>
</evidence>
<dbReference type="InterPro" id="IPR001254">
    <property type="entry name" value="Trypsin_dom"/>
</dbReference>
<evidence type="ECO:0000256" key="1">
    <source>
        <dbReference type="ARBA" id="ARBA00023157"/>
    </source>
</evidence>
<organism evidence="3 4">
    <name type="scientific">Rattus norvegicus</name>
    <name type="common">Rat</name>
    <dbReference type="NCBI Taxonomy" id="10116"/>
    <lineage>
        <taxon>Eukaryota</taxon>
        <taxon>Metazoa</taxon>
        <taxon>Chordata</taxon>
        <taxon>Craniata</taxon>
        <taxon>Vertebrata</taxon>
        <taxon>Euteleostomi</taxon>
        <taxon>Mammalia</taxon>
        <taxon>Eutheria</taxon>
        <taxon>Euarchontoglires</taxon>
        <taxon>Glires</taxon>
        <taxon>Rodentia</taxon>
        <taxon>Myomorpha</taxon>
        <taxon>Muroidea</taxon>
        <taxon>Muridae</taxon>
        <taxon>Murinae</taxon>
        <taxon>Rattus</taxon>
    </lineage>
</organism>
<dbReference type="PANTHER" id="PTHR24271">
    <property type="entry name" value="KALLIKREIN-RELATED"/>
    <property type="match status" value="1"/>
</dbReference>
<dbReference type="AlphaFoldDB" id="A6I5R0"/>
<evidence type="ECO:0000313" key="4">
    <source>
        <dbReference type="Proteomes" id="UP000234681"/>
    </source>
</evidence>
<reference evidence="4" key="1">
    <citation type="submission" date="2005-09" db="EMBL/GenBank/DDBJ databases">
        <authorList>
            <person name="Mural R.J."/>
            <person name="Li P.W."/>
            <person name="Adams M.D."/>
            <person name="Amanatides P.G."/>
            <person name="Baden-Tillson H."/>
            <person name="Barnstead M."/>
            <person name="Chin S.H."/>
            <person name="Dew I."/>
            <person name="Evans C.A."/>
            <person name="Ferriera S."/>
            <person name="Flanigan M."/>
            <person name="Fosler C."/>
            <person name="Glodek A."/>
            <person name="Gu Z."/>
            <person name="Holt R.A."/>
            <person name="Jennings D."/>
            <person name="Kraft C.L."/>
            <person name="Lu F."/>
            <person name="Nguyen T."/>
            <person name="Nusskern D.R."/>
            <person name="Pfannkoch C.M."/>
            <person name="Sitter C."/>
            <person name="Sutton G.G."/>
            <person name="Venter J.C."/>
            <person name="Wang Z."/>
            <person name="Woodage T."/>
            <person name="Zheng X.H."/>
            <person name="Zhong F."/>
        </authorList>
    </citation>
    <scope>NUCLEOTIDE SEQUENCE [LARGE SCALE GENOMIC DNA]</scope>
    <source>
        <strain>BN</strain>
        <strain evidence="4">Sprague-Dawley</strain>
    </source>
</reference>
<dbReference type="Proteomes" id="UP000234681">
    <property type="component" value="Chromosome 2"/>
</dbReference>
<feature type="domain" description="Peptidase S1" evidence="2">
    <location>
        <begin position="3"/>
        <end position="89"/>
    </location>
</feature>
<dbReference type="EMBL" id="CH473955">
    <property type="protein sequence ID" value="EDM10368.1"/>
    <property type="molecule type" value="Genomic_DNA"/>
</dbReference>
<dbReference type="GO" id="GO:0006508">
    <property type="term" value="P:proteolysis"/>
    <property type="evidence" value="ECO:0007669"/>
    <property type="project" value="InterPro"/>
</dbReference>
<dbReference type="PANTHER" id="PTHR24271:SF72">
    <property type="entry name" value="GRANZYME A"/>
    <property type="match status" value="1"/>
</dbReference>
<evidence type="ECO:0000313" key="3">
    <source>
        <dbReference type="EMBL" id="EDM10368.1"/>
    </source>
</evidence>
<name>A6I5R0_RAT</name>